<keyword evidence="9" id="KW-1133">Transmembrane helix</keyword>
<evidence type="ECO:0000256" key="7">
    <source>
        <dbReference type="ARBA" id="ARBA00022840"/>
    </source>
</evidence>
<keyword evidence="3" id="KW-0597">Phosphoprotein</keyword>
<feature type="domain" description="Signal transduction histidine kinase HWE region" evidence="10">
    <location>
        <begin position="375"/>
        <end position="440"/>
    </location>
</feature>
<evidence type="ECO:0000256" key="9">
    <source>
        <dbReference type="SAM" id="Phobius"/>
    </source>
</evidence>
<keyword evidence="7" id="KW-0067">ATP-binding</keyword>
<evidence type="ECO:0000256" key="3">
    <source>
        <dbReference type="ARBA" id="ARBA00022553"/>
    </source>
</evidence>
<evidence type="ECO:0000313" key="12">
    <source>
        <dbReference type="Proteomes" id="UP000580654"/>
    </source>
</evidence>
<evidence type="ECO:0000256" key="6">
    <source>
        <dbReference type="ARBA" id="ARBA00022777"/>
    </source>
</evidence>
<keyword evidence="12" id="KW-1185">Reference proteome</keyword>
<keyword evidence="4" id="KW-0808">Transferase</keyword>
<comment type="caution">
    <text evidence="11">The sequence shown here is derived from an EMBL/GenBank/DDBJ whole genome shotgun (WGS) entry which is preliminary data.</text>
</comment>
<sequence length="494" mass="51656">MPGTPGERGAAGGRERTVRTRLILIALSVALPAALALGLAALEGWRTARERTDSMLRARAEALANGVARELTLARAMLEALATSPALAGGDLEAFHGQAARVRRGPDTRISLSGPDGQVLLHSRLPWGAALSPRGDREVVRQLFATGEPQVSDTYSGPVSGDPLVAVDVPVRGADGVVLYDLSIGLFAASFSQVIAEQRLPATWRATVLDGKGVLVARSHGTERFAGRMAAPRSLEAIRAGINPFETTAQEGVAVRGAHAPVPGTRWTAVVVVPQEELARPLRAGLITAAATGGGLLLLGLFLALWQGRRLTAAFSALAAGADALGRGEVPARPPRGVAEASRVGAALVRAAGALAEREAERADADRRQAILINELNHRVKNTLATVQAIAAQTLRREQGERAQAFTDLTTASARSPVPMTSSWPAPGATRRCPRWSAPPSRPGRRRAASASPATAGRSSPPSGPSRRRRSSSPSTNSPPMRRSTAPSPAPRGW</sequence>
<evidence type="ECO:0000313" key="11">
    <source>
        <dbReference type="EMBL" id="MBB5693102.1"/>
    </source>
</evidence>
<proteinExistence type="predicted"/>
<reference evidence="11 12" key="1">
    <citation type="submission" date="2020-08" db="EMBL/GenBank/DDBJ databases">
        <title>Genomic Encyclopedia of Type Strains, Phase IV (KMG-IV): sequencing the most valuable type-strain genomes for metagenomic binning, comparative biology and taxonomic classification.</title>
        <authorList>
            <person name="Goeker M."/>
        </authorList>
    </citation>
    <scope>NUCLEOTIDE SEQUENCE [LARGE SCALE GENOMIC DNA]</scope>
    <source>
        <strain evidence="11 12">DSM 25622</strain>
    </source>
</reference>
<dbReference type="Pfam" id="PF07536">
    <property type="entry name" value="HWE_HK"/>
    <property type="match status" value="1"/>
</dbReference>
<name>A0A840YF35_9PROT</name>
<dbReference type="GO" id="GO:0005524">
    <property type="term" value="F:ATP binding"/>
    <property type="evidence" value="ECO:0007669"/>
    <property type="project" value="UniProtKB-KW"/>
</dbReference>
<dbReference type="EC" id="2.7.13.3" evidence="2"/>
<evidence type="ECO:0000256" key="4">
    <source>
        <dbReference type="ARBA" id="ARBA00022679"/>
    </source>
</evidence>
<evidence type="ECO:0000256" key="8">
    <source>
        <dbReference type="SAM" id="MobiDB-lite"/>
    </source>
</evidence>
<dbReference type="InterPro" id="IPR011102">
    <property type="entry name" value="Sig_transdc_His_kinase_HWE"/>
</dbReference>
<organism evidence="11 12">
    <name type="scientific">Muricoccus pecuniae</name>
    <dbReference type="NCBI Taxonomy" id="693023"/>
    <lineage>
        <taxon>Bacteria</taxon>
        <taxon>Pseudomonadati</taxon>
        <taxon>Pseudomonadota</taxon>
        <taxon>Alphaproteobacteria</taxon>
        <taxon>Acetobacterales</taxon>
        <taxon>Roseomonadaceae</taxon>
        <taxon>Muricoccus</taxon>
    </lineage>
</organism>
<protein>
    <recommendedName>
        <fullName evidence="2">histidine kinase</fullName>
        <ecNumber evidence="2">2.7.13.3</ecNumber>
    </recommendedName>
</protein>
<feature type="transmembrane region" description="Helical" evidence="9">
    <location>
        <begin position="284"/>
        <end position="306"/>
    </location>
</feature>
<keyword evidence="6" id="KW-0418">Kinase</keyword>
<dbReference type="EMBL" id="JACIJD010000004">
    <property type="protein sequence ID" value="MBB5693102.1"/>
    <property type="molecule type" value="Genomic_DNA"/>
</dbReference>
<dbReference type="SMART" id="SM00911">
    <property type="entry name" value="HWE_HK"/>
    <property type="match status" value="1"/>
</dbReference>
<feature type="compositionally biased region" description="Polar residues" evidence="8">
    <location>
        <begin position="408"/>
        <end position="424"/>
    </location>
</feature>
<evidence type="ECO:0000259" key="10">
    <source>
        <dbReference type="SMART" id="SM00911"/>
    </source>
</evidence>
<dbReference type="Proteomes" id="UP000580654">
    <property type="component" value="Unassembled WGS sequence"/>
</dbReference>
<evidence type="ECO:0000256" key="2">
    <source>
        <dbReference type="ARBA" id="ARBA00012438"/>
    </source>
</evidence>
<keyword evidence="9" id="KW-0472">Membrane</keyword>
<feature type="compositionally biased region" description="Low complexity" evidence="8">
    <location>
        <begin position="449"/>
        <end position="461"/>
    </location>
</feature>
<feature type="compositionally biased region" description="Low complexity" evidence="8">
    <location>
        <begin position="472"/>
        <end position="485"/>
    </location>
</feature>
<comment type="catalytic activity">
    <reaction evidence="1">
        <text>ATP + protein L-histidine = ADP + protein N-phospho-L-histidine.</text>
        <dbReference type="EC" id="2.7.13.3"/>
    </reaction>
</comment>
<evidence type="ECO:0000256" key="5">
    <source>
        <dbReference type="ARBA" id="ARBA00022741"/>
    </source>
</evidence>
<evidence type="ECO:0000256" key="1">
    <source>
        <dbReference type="ARBA" id="ARBA00000085"/>
    </source>
</evidence>
<dbReference type="GO" id="GO:0004673">
    <property type="term" value="F:protein histidine kinase activity"/>
    <property type="evidence" value="ECO:0007669"/>
    <property type="project" value="UniProtKB-EC"/>
</dbReference>
<dbReference type="Gene3D" id="3.30.450.20">
    <property type="entry name" value="PAS domain"/>
    <property type="match status" value="2"/>
</dbReference>
<keyword evidence="9" id="KW-0812">Transmembrane</keyword>
<accession>A0A840YF35</accession>
<feature type="region of interest" description="Disordered" evidence="8">
    <location>
        <begin position="408"/>
        <end position="494"/>
    </location>
</feature>
<gene>
    <name evidence="11" type="ORF">FHS87_001128</name>
</gene>
<dbReference type="AlphaFoldDB" id="A0A840YF35"/>
<dbReference type="CDD" id="cd18774">
    <property type="entry name" value="PDC2_HK_sensor"/>
    <property type="match status" value="1"/>
</dbReference>
<keyword evidence="5" id="KW-0547">Nucleotide-binding</keyword>
<feature type="transmembrane region" description="Helical" evidence="9">
    <location>
        <begin position="22"/>
        <end position="42"/>
    </location>
</feature>